<evidence type="ECO:0000256" key="4">
    <source>
        <dbReference type="ARBA" id="ARBA00023024"/>
    </source>
</evidence>
<dbReference type="GO" id="GO:0030476">
    <property type="term" value="P:ascospore wall assembly"/>
    <property type="evidence" value="ECO:0007669"/>
    <property type="project" value="TreeGrafter"/>
</dbReference>
<dbReference type="InterPro" id="IPR050248">
    <property type="entry name" value="Polysacc_deacetylase_ArnD"/>
</dbReference>
<name>A0A9P6WPZ0_9ASCO</name>
<dbReference type="InterPro" id="IPR011330">
    <property type="entry name" value="Glyco_hydro/deAcase_b/a-brl"/>
</dbReference>
<dbReference type="EMBL" id="PUHW01000044">
    <property type="protein sequence ID" value="KAG0690127.1"/>
    <property type="molecule type" value="Genomic_DNA"/>
</dbReference>
<gene>
    <name evidence="10" type="primary">CDA2</name>
    <name evidence="10" type="ORF">C6P40_003748</name>
</gene>
<keyword evidence="4" id="KW-0146">Chitin degradation</keyword>
<dbReference type="PANTHER" id="PTHR10587">
    <property type="entry name" value="GLYCOSYL TRANSFERASE-RELATED"/>
    <property type="match status" value="1"/>
</dbReference>
<feature type="chain" id="PRO_5040312456" description="chitin deacetylase" evidence="8">
    <location>
        <begin position="20"/>
        <end position="343"/>
    </location>
</feature>
<feature type="domain" description="NodB homology" evidence="9">
    <location>
        <begin position="151"/>
        <end position="340"/>
    </location>
</feature>
<dbReference type="Pfam" id="PF01522">
    <property type="entry name" value="Polysacc_deac_1"/>
    <property type="match status" value="1"/>
</dbReference>
<dbReference type="GO" id="GO:0006032">
    <property type="term" value="P:chitin catabolic process"/>
    <property type="evidence" value="ECO:0007669"/>
    <property type="project" value="UniProtKB-KW"/>
</dbReference>
<comment type="catalytic activity">
    <reaction evidence="7">
        <text>[(1-&gt;4)-N-acetyl-beta-D-glucosaminyl](n) + n H2O = chitosan + n acetate</text>
        <dbReference type="Rhea" id="RHEA:10464"/>
        <dbReference type="Rhea" id="RHEA-COMP:9593"/>
        <dbReference type="Rhea" id="RHEA-COMP:9597"/>
        <dbReference type="ChEBI" id="CHEBI:15377"/>
        <dbReference type="ChEBI" id="CHEBI:17029"/>
        <dbReference type="ChEBI" id="CHEBI:30089"/>
        <dbReference type="ChEBI" id="CHEBI:57704"/>
        <dbReference type="EC" id="3.5.1.41"/>
    </reaction>
    <physiologicalReaction direction="left-to-right" evidence="7">
        <dbReference type="Rhea" id="RHEA:10465"/>
    </physiologicalReaction>
</comment>
<feature type="signal peptide" evidence="8">
    <location>
        <begin position="1"/>
        <end position="19"/>
    </location>
</feature>
<evidence type="ECO:0000256" key="7">
    <source>
        <dbReference type="ARBA" id="ARBA00048494"/>
    </source>
</evidence>
<keyword evidence="11" id="KW-1185">Reference proteome</keyword>
<comment type="caution">
    <text evidence="10">The sequence shown here is derived from an EMBL/GenBank/DDBJ whole genome shotgun (WGS) entry which is preliminary data.</text>
</comment>
<evidence type="ECO:0000259" key="9">
    <source>
        <dbReference type="PROSITE" id="PS51677"/>
    </source>
</evidence>
<dbReference type="AlphaFoldDB" id="A0A9P6WPZ0"/>
<dbReference type="InterPro" id="IPR002509">
    <property type="entry name" value="NODB_dom"/>
</dbReference>
<dbReference type="GO" id="GO:0004099">
    <property type="term" value="F:chitin deacetylase activity"/>
    <property type="evidence" value="ECO:0007669"/>
    <property type="project" value="UniProtKB-EC"/>
</dbReference>
<dbReference type="SUPFAM" id="SSF88713">
    <property type="entry name" value="Glycoside hydrolase/deacetylase"/>
    <property type="match status" value="1"/>
</dbReference>
<evidence type="ECO:0000256" key="5">
    <source>
        <dbReference type="ARBA" id="ARBA00023285"/>
    </source>
</evidence>
<organism evidence="10 11">
    <name type="scientific">Pichia californica</name>
    <dbReference type="NCBI Taxonomy" id="460514"/>
    <lineage>
        <taxon>Eukaryota</taxon>
        <taxon>Fungi</taxon>
        <taxon>Dikarya</taxon>
        <taxon>Ascomycota</taxon>
        <taxon>Saccharomycotina</taxon>
        <taxon>Pichiomycetes</taxon>
        <taxon>Pichiales</taxon>
        <taxon>Pichiaceae</taxon>
        <taxon>Pichia</taxon>
    </lineage>
</organism>
<dbReference type="GO" id="GO:0005975">
    <property type="term" value="P:carbohydrate metabolic process"/>
    <property type="evidence" value="ECO:0007669"/>
    <property type="project" value="InterPro"/>
</dbReference>
<evidence type="ECO:0000256" key="3">
    <source>
        <dbReference type="ARBA" id="ARBA00022801"/>
    </source>
</evidence>
<evidence type="ECO:0000256" key="8">
    <source>
        <dbReference type="SAM" id="SignalP"/>
    </source>
</evidence>
<sequence>MNFDHSILLLLLLPALTGGLTIPFVHSDLLSKDQIVSESKFPLEHPILDNSKLSSTSESELESTIFSTNNVTEMNEINAMAITSVPDWLQKVTGLRNWPDVNPPYIPLDFIDFNKIPNIPIRQQGTCPDNRIQCSFDCFKCVSHDDVYTCPRLSQSFDDGPSKFTRNLLKHLKSRATFFTLGLNVVKYPQIYKEIQQGGHLLGSHTWSHKFLPSLTNEEIIAQFEWSIWAMNATGHHLPKWYRPPYGGIDDRVRSIARMFGMQAVVWDHDTFDWQMEVKPPQRNKKQILNDVHRWKEQGRGMILEHDVYKSTTDLAIEINKIIGPNQMTVAQCVDGINYVKEF</sequence>
<keyword evidence="5" id="KW-0170">Cobalt</keyword>
<keyword evidence="8" id="KW-0732">Signal</keyword>
<evidence type="ECO:0000256" key="1">
    <source>
        <dbReference type="ARBA" id="ARBA00001941"/>
    </source>
</evidence>
<accession>A0A9P6WPZ0</accession>
<evidence type="ECO:0000313" key="11">
    <source>
        <dbReference type="Proteomes" id="UP000697127"/>
    </source>
</evidence>
<proteinExistence type="predicted"/>
<dbReference type="Proteomes" id="UP000697127">
    <property type="component" value="Unassembled WGS sequence"/>
</dbReference>
<keyword evidence="4" id="KW-0624">Polysaccharide degradation</keyword>
<dbReference type="GO" id="GO:0046872">
    <property type="term" value="F:metal ion binding"/>
    <property type="evidence" value="ECO:0007669"/>
    <property type="project" value="UniProtKB-KW"/>
</dbReference>
<evidence type="ECO:0000256" key="6">
    <source>
        <dbReference type="ARBA" id="ARBA00024056"/>
    </source>
</evidence>
<reference evidence="10" key="1">
    <citation type="submission" date="2020-11" db="EMBL/GenBank/DDBJ databases">
        <title>Kefir isolates.</title>
        <authorList>
            <person name="Marcisauskas S."/>
            <person name="Kim Y."/>
            <person name="Blasche S."/>
        </authorList>
    </citation>
    <scope>NUCLEOTIDE SEQUENCE</scope>
    <source>
        <strain evidence="10">Olga-1</strain>
    </source>
</reference>
<comment type="cofactor">
    <cofactor evidence="1">
        <name>Co(2+)</name>
        <dbReference type="ChEBI" id="CHEBI:48828"/>
    </cofactor>
</comment>
<dbReference type="Gene3D" id="3.20.20.370">
    <property type="entry name" value="Glycoside hydrolase/deacetylase"/>
    <property type="match status" value="1"/>
</dbReference>
<dbReference type="GO" id="GO:0005628">
    <property type="term" value="C:prospore membrane"/>
    <property type="evidence" value="ECO:0007669"/>
    <property type="project" value="TreeGrafter"/>
</dbReference>
<keyword evidence="4" id="KW-0119">Carbohydrate metabolism</keyword>
<evidence type="ECO:0000313" key="10">
    <source>
        <dbReference type="EMBL" id="KAG0690127.1"/>
    </source>
</evidence>
<dbReference type="EC" id="3.5.1.41" evidence="6"/>
<dbReference type="PANTHER" id="PTHR10587:SF133">
    <property type="entry name" value="CHITIN DEACETYLASE 1-RELATED"/>
    <property type="match status" value="1"/>
</dbReference>
<evidence type="ECO:0000256" key="2">
    <source>
        <dbReference type="ARBA" id="ARBA00022723"/>
    </source>
</evidence>
<protein>
    <recommendedName>
        <fullName evidence="6">chitin deacetylase</fullName>
        <ecNumber evidence="6">3.5.1.41</ecNumber>
    </recommendedName>
</protein>
<keyword evidence="2" id="KW-0479">Metal-binding</keyword>
<keyword evidence="3" id="KW-0378">Hydrolase</keyword>
<dbReference type="PROSITE" id="PS51677">
    <property type="entry name" value="NODB"/>
    <property type="match status" value="1"/>
</dbReference>